<dbReference type="STRING" id="1236971.JCM9152_256"/>
<protein>
    <submittedName>
        <fullName evidence="2">Uncharacterized protein</fullName>
    </submittedName>
</protein>
<sequence>MNVANDILEEEAAKKDEEAVQDDGEKDDIELTNINIDYIETNVQIAYQDGQEEVVNELIANQHEYLNELAGWGNAEVLSFEELIESEQWLKLKNDIQWLYEEGFDHSLVVNDMMNAEQFVRVAEAGDRMSIRYIHRIFHDLDASINRRQVDRVWGVTHAFGTTRQQQEVVNYLSSTQ</sequence>
<reference evidence="2" key="1">
    <citation type="journal article" date="2014" name="Genome Announc.">
        <title>Draft Genome Sequences of Three Alkaliphilic Bacillus Strains, Bacillus wakoensis JCM 9140T, Bacillus akibai JCM 9157T, and Bacillus hemicellulosilyticus JCM 9152T.</title>
        <authorList>
            <person name="Yuki M."/>
            <person name="Oshima K."/>
            <person name="Suda W."/>
            <person name="Oshida Y."/>
            <person name="Kitamura K."/>
            <person name="Iida T."/>
            <person name="Hattori M."/>
            <person name="Ohkuma M."/>
        </authorList>
    </citation>
    <scope>NUCLEOTIDE SEQUENCE [LARGE SCALE GENOMIC DNA]</scope>
    <source>
        <strain evidence="2">JCM 9152</strain>
    </source>
</reference>
<dbReference type="Proteomes" id="UP000018895">
    <property type="component" value="Unassembled WGS sequence"/>
</dbReference>
<name>W4QB91_9BACI</name>
<organism evidence="2 3">
    <name type="scientific">Halalkalibacter hemicellulosilyticusJCM 9152</name>
    <dbReference type="NCBI Taxonomy" id="1236971"/>
    <lineage>
        <taxon>Bacteria</taxon>
        <taxon>Bacillati</taxon>
        <taxon>Bacillota</taxon>
        <taxon>Bacilli</taxon>
        <taxon>Bacillales</taxon>
        <taxon>Bacillaceae</taxon>
        <taxon>Halalkalibacter</taxon>
    </lineage>
</organism>
<evidence type="ECO:0000313" key="2">
    <source>
        <dbReference type="EMBL" id="GAE28918.1"/>
    </source>
</evidence>
<gene>
    <name evidence="2" type="ORF">JCM9152_256</name>
</gene>
<feature type="region of interest" description="Disordered" evidence="1">
    <location>
        <begin position="1"/>
        <end position="25"/>
    </location>
</feature>
<evidence type="ECO:0000313" key="3">
    <source>
        <dbReference type="Proteomes" id="UP000018895"/>
    </source>
</evidence>
<dbReference type="OrthoDB" id="2087420at2"/>
<dbReference type="AlphaFoldDB" id="W4QB91"/>
<evidence type="ECO:0000256" key="1">
    <source>
        <dbReference type="SAM" id="MobiDB-lite"/>
    </source>
</evidence>
<dbReference type="RefSeq" id="WP_035340000.1">
    <property type="nucleotide sequence ID" value="NZ_BAUU01000002.1"/>
</dbReference>
<comment type="caution">
    <text evidence="2">The sequence shown here is derived from an EMBL/GenBank/DDBJ whole genome shotgun (WGS) entry which is preliminary data.</text>
</comment>
<proteinExistence type="predicted"/>
<keyword evidence="3" id="KW-1185">Reference proteome</keyword>
<dbReference type="EMBL" id="BAUU01000002">
    <property type="protein sequence ID" value="GAE28918.1"/>
    <property type="molecule type" value="Genomic_DNA"/>
</dbReference>
<accession>W4QB91</accession>